<dbReference type="SUPFAM" id="SSF144284">
    <property type="entry name" value="Sec2 N-terminal region"/>
    <property type="match status" value="1"/>
</dbReference>
<dbReference type="RefSeq" id="XP_012183179.1">
    <property type="nucleotide sequence ID" value="XM_012327789.1"/>
</dbReference>
<feature type="region of interest" description="Disordered" evidence="2">
    <location>
        <begin position="198"/>
        <end position="222"/>
    </location>
</feature>
<evidence type="ECO:0000256" key="1">
    <source>
        <dbReference type="ARBA" id="ARBA00023054"/>
    </source>
</evidence>
<dbReference type="EMBL" id="HE797132">
    <property type="protein sequence ID" value="CCM03896.1"/>
    <property type="molecule type" value="Genomic_DNA"/>
</dbReference>
<feature type="compositionally biased region" description="Polar residues" evidence="2">
    <location>
        <begin position="321"/>
        <end position="337"/>
    </location>
</feature>
<dbReference type="GO" id="GO:0006887">
    <property type="term" value="P:exocytosis"/>
    <property type="evidence" value="ECO:0007669"/>
    <property type="project" value="TreeGrafter"/>
</dbReference>
<name>J4IB20_9APHY</name>
<organism evidence="4 5">
    <name type="scientific">Fibroporia radiculosa</name>
    <dbReference type="NCBI Taxonomy" id="599839"/>
    <lineage>
        <taxon>Eukaryota</taxon>
        <taxon>Fungi</taxon>
        <taxon>Dikarya</taxon>
        <taxon>Basidiomycota</taxon>
        <taxon>Agaricomycotina</taxon>
        <taxon>Agaricomycetes</taxon>
        <taxon>Polyporales</taxon>
        <taxon>Fibroporiaceae</taxon>
        <taxon>Fibroporia</taxon>
    </lineage>
</organism>
<proteinExistence type="predicted"/>
<accession>J4IB20</accession>
<dbReference type="GO" id="GO:0005085">
    <property type="term" value="F:guanyl-nucleotide exchange factor activity"/>
    <property type="evidence" value="ECO:0007669"/>
    <property type="project" value="InterPro"/>
</dbReference>
<keyword evidence="1" id="KW-0175">Coiled coil</keyword>
<feature type="compositionally biased region" description="Polar residues" evidence="2">
    <location>
        <begin position="211"/>
        <end position="222"/>
    </location>
</feature>
<dbReference type="HOGENOM" id="CLU_040679_2_0_1"/>
<dbReference type="STRING" id="599839.J4IB20"/>
<reference evidence="4 5" key="1">
    <citation type="journal article" date="2012" name="Appl. Environ. Microbiol.">
        <title>Short-read sequencing for genomic analysis of the brown rot fungus Fibroporia radiculosa.</title>
        <authorList>
            <person name="Tang J.D."/>
            <person name="Perkins A.D."/>
            <person name="Sonstegard T.S."/>
            <person name="Schroeder S.G."/>
            <person name="Burgess S.C."/>
            <person name="Diehl S.V."/>
        </authorList>
    </citation>
    <scope>NUCLEOTIDE SEQUENCE [LARGE SCALE GENOMIC DNA]</scope>
    <source>
        <strain evidence="4 5">TFFH 294</strain>
    </source>
</reference>
<protein>
    <recommendedName>
        <fullName evidence="3">GDP/GTP exchange factor Sec2 N-terminal domain-containing protein</fullName>
    </recommendedName>
</protein>
<evidence type="ECO:0000313" key="5">
    <source>
        <dbReference type="Proteomes" id="UP000006352"/>
    </source>
</evidence>
<feature type="compositionally biased region" description="Basic and acidic residues" evidence="2">
    <location>
        <begin position="115"/>
        <end position="147"/>
    </location>
</feature>
<keyword evidence="5" id="KW-1185">Reference proteome</keyword>
<dbReference type="AlphaFoldDB" id="J4IB20"/>
<sequence>MFPNTQTTREQLPRRTDSLVASKGPYFVEIEDELRDIKRVNAQGQEEDLRLALSRMIARVEELVRRLFLFPALQTSMLKEAFKAQTDLQTEITLSKSNLQLALANNEMLEDALKREGGGHGKDIGWRRWSAKEQKEREAEEERRRSVDSAGPHDTARNSPAPYASPMPSLMPNTAVTSPLPSSEGRFFKFRFGNSSATTNSFPTSPRLPSASGSKSPIPSAQHLTSASLPSLIPAREHEKEIEELTVELKREREARKTIAAQKDALESELESLSQALFEEANKMVSTERKKLAETEDELKELQAEREALRNALRLVERQSHGYSNGIDSTIDENSASALGHAHTGSTSSARAVKSPPSTRSSSPISPDADADADTDLETDLEADPDGETADMDEGPVSAGTIIASYMHRPPPLNLAPAEPLFLPPSSSPKDQEQSSTTYDTQTTHSGAQSALRSSSQSSLVKPSPNTVSPEVGGYVYPLMRTGFLPSETSPWDD</sequence>
<dbReference type="InterPro" id="IPR040351">
    <property type="entry name" value="RAB3IL/RAB3IP/Sec2"/>
</dbReference>
<evidence type="ECO:0000259" key="3">
    <source>
        <dbReference type="Pfam" id="PF06428"/>
    </source>
</evidence>
<feature type="compositionally biased region" description="Polar residues" evidence="2">
    <location>
        <begin position="171"/>
        <end position="180"/>
    </location>
</feature>
<dbReference type="PANTHER" id="PTHR14430">
    <property type="entry name" value="RABIN3-RELATED"/>
    <property type="match status" value="1"/>
</dbReference>
<evidence type="ECO:0000313" key="4">
    <source>
        <dbReference type="EMBL" id="CCM03896.1"/>
    </source>
</evidence>
<feature type="domain" description="GDP/GTP exchange factor Sec2 N-terminal" evidence="3">
    <location>
        <begin position="232"/>
        <end position="314"/>
    </location>
</feature>
<feature type="compositionally biased region" description="Low complexity" evidence="2">
    <location>
        <begin position="446"/>
        <end position="460"/>
    </location>
</feature>
<feature type="region of interest" description="Disordered" evidence="2">
    <location>
        <begin position="318"/>
        <end position="373"/>
    </location>
</feature>
<evidence type="ECO:0000256" key="2">
    <source>
        <dbReference type="SAM" id="MobiDB-lite"/>
    </source>
</evidence>
<dbReference type="GeneID" id="24098807"/>
<feature type="region of interest" description="Disordered" evidence="2">
    <location>
        <begin position="115"/>
        <end position="180"/>
    </location>
</feature>
<feature type="compositionally biased region" description="Polar residues" evidence="2">
    <location>
        <begin position="434"/>
        <end position="445"/>
    </location>
</feature>
<dbReference type="PANTHER" id="PTHR14430:SF4">
    <property type="entry name" value="GDP_GTP EXCHANGE FACTOR SEC2 N-TERMINAL DOMAIN-CONTAINING PROTEIN"/>
    <property type="match status" value="1"/>
</dbReference>
<dbReference type="Gene3D" id="6.10.140.910">
    <property type="match status" value="1"/>
</dbReference>
<gene>
    <name evidence="4" type="ORF">FIBRA_06047</name>
</gene>
<dbReference type="GO" id="GO:0051286">
    <property type="term" value="C:cell tip"/>
    <property type="evidence" value="ECO:0007669"/>
    <property type="project" value="TreeGrafter"/>
</dbReference>
<feature type="compositionally biased region" description="Low complexity" evidence="2">
    <location>
        <begin position="355"/>
        <end position="368"/>
    </location>
</feature>
<dbReference type="Proteomes" id="UP000006352">
    <property type="component" value="Unassembled WGS sequence"/>
</dbReference>
<dbReference type="InParanoid" id="J4IB20"/>
<feature type="region of interest" description="Disordered" evidence="2">
    <location>
        <begin position="415"/>
        <end position="474"/>
    </location>
</feature>
<dbReference type="GO" id="GO:0070319">
    <property type="term" value="C:Golgi to plasma membrane transport vesicle"/>
    <property type="evidence" value="ECO:0007669"/>
    <property type="project" value="TreeGrafter"/>
</dbReference>
<dbReference type="InterPro" id="IPR009449">
    <property type="entry name" value="Sec2_N"/>
</dbReference>
<dbReference type="Pfam" id="PF06428">
    <property type="entry name" value="Sec2p"/>
    <property type="match status" value="1"/>
</dbReference>
<dbReference type="OrthoDB" id="5560525at2759"/>